<keyword evidence="3 8" id="KW-1134">Transmembrane beta strand</keyword>
<dbReference type="PANTHER" id="PTHR30069">
    <property type="entry name" value="TONB-DEPENDENT OUTER MEMBRANE RECEPTOR"/>
    <property type="match status" value="1"/>
</dbReference>
<dbReference type="InterPro" id="IPR012910">
    <property type="entry name" value="Plug_dom"/>
</dbReference>
<dbReference type="GO" id="GO:0009279">
    <property type="term" value="C:cell outer membrane"/>
    <property type="evidence" value="ECO:0007669"/>
    <property type="project" value="UniProtKB-SubCell"/>
</dbReference>
<dbReference type="InterPro" id="IPR008969">
    <property type="entry name" value="CarboxyPept-like_regulatory"/>
</dbReference>
<keyword evidence="6 8" id="KW-0472">Membrane</keyword>
<keyword evidence="2 8" id="KW-0813">Transport</keyword>
<name>A0A0U3FD46_9FLAO</name>
<dbReference type="SUPFAM" id="SSF56935">
    <property type="entry name" value="Porins"/>
    <property type="match status" value="1"/>
</dbReference>
<accession>A0A0U3FD46</accession>
<evidence type="ECO:0000313" key="10">
    <source>
        <dbReference type="Proteomes" id="UP000069030"/>
    </source>
</evidence>
<keyword evidence="7 8" id="KW-0998">Cell outer membrane</keyword>
<evidence type="ECO:0000256" key="2">
    <source>
        <dbReference type="ARBA" id="ARBA00022448"/>
    </source>
</evidence>
<evidence type="ECO:0000256" key="3">
    <source>
        <dbReference type="ARBA" id="ARBA00022452"/>
    </source>
</evidence>
<reference evidence="9 10" key="1">
    <citation type="journal article" date="2016" name="J. Zhejiang Univ. Sci. B">
        <title>Antibiotic resistance mechanisms of Myroides sp.</title>
        <authorList>
            <person name="Hu S."/>
            <person name="Yuan S."/>
            <person name="Qu H."/>
            <person name="Jiang T."/>
            <person name="Zhou Y."/>
            <person name="Wang M."/>
            <person name="Ming D."/>
        </authorList>
    </citation>
    <scope>NUCLEOTIDE SEQUENCE [LARGE SCALE GENOMIC DNA]</scope>
    <source>
        <strain evidence="9 10">PR63039</strain>
    </source>
</reference>
<evidence type="ECO:0000256" key="4">
    <source>
        <dbReference type="ARBA" id="ARBA00022692"/>
    </source>
</evidence>
<gene>
    <name evidence="9" type="ORF">AS202_02810</name>
</gene>
<comment type="subcellular location">
    <subcellularLocation>
        <location evidence="1 8">Cell outer membrane</location>
        <topology evidence="1 8">Multi-pass membrane protein</topology>
    </subcellularLocation>
</comment>
<dbReference type="InterPro" id="IPR036942">
    <property type="entry name" value="Beta-barrel_TonB_sf"/>
</dbReference>
<dbReference type="RefSeq" id="WP_006259583.1">
    <property type="nucleotide sequence ID" value="NZ_BCMQ01000017.1"/>
</dbReference>
<dbReference type="PANTHER" id="PTHR30069:SF29">
    <property type="entry name" value="HEMOGLOBIN AND HEMOGLOBIN-HAPTOGLOBIN-BINDING PROTEIN 1-RELATED"/>
    <property type="match status" value="1"/>
</dbReference>
<dbReference type="Gene3D" id="2.60.40.1120">
    <property type="entry name" value="Carboxypeptidase-like, regulatory domain"/>
    <property type="match status" value="1"/>
</dbReference>
<dbReference type="AlphaFoldDB" id="A0A0U3FD46"/>
<dbReference type="NCBIfam" id="TIGR04057">
    <property type="entry name" value="SusC_RagA_signa"/>
    <property type="match status" value="1"/>
</dbReference>
<comment type="similarity">
    <text evidence="8">Belongs to the TonB-dependent receptor family.</text>
</comment>
<dbReference type="Proteomes" id="UP000069030">
    <property type="component" value="Chromosome"/>
</dbReference>
<evidence type="ECO:0000256" key="1">
    <source>
        <dbReference type="ARBA" id="ARBA00004571"/>
    </source>
</evidence>
<dbReference type="InterPro" id="IPR039426">
    <property type="entry name" value="TonB-dep_rcpt-like"/>
</dbReference>
<dbReference type="NCBIfam" id="TIGR04056">
    <property type="entry name" value="OMP_RagA_SusC"/>
    <property type="match status" value="1"/>
</dbReference>
<keyword evidence="4 8" id="KW-0812">Transmembrane</keyword>
<dbReference type="EMBL" id="CP013690">
    <property type="protein sequence ID" value="ALU25155.1"/>
    <property type="molecule type" value="Genomic_DNA"/>
</dbReference>
<evidence type="ECO:0000256" key="5">
    <source>
        <dbReference type="ARBA" id="ARBA00022729"/>
    </source>
</evidence>
<keyword evidence="5" id="KW-0732">Signal</keyword>
<dbReference type="Gene3D" id="2.40.170.20">
    <property type="entry name" value="TonB-dependent receptor, beta-barrel domain"/>
    <property type="match status" value="1"/>
</dbReference>
<evidence type="ECO:0000313" key="9">
    <source>
        <dbReference type="EMBL" id="ALU25155.1"/>
    </source>
</evidence>
<organism evidence="9 10">
    <name type="scientific">Myroides odoratimimus</name>
    <dbReference type="NCBI Taxonomy" id="76832"/>
    <lineage>
        <taxon>Bacteria</taxon>
        <taxon>Pseudomonadati</taxon>
        <taxon>Bacteroidota</taxon>
        <taxon>Flavobacteriia</taxon>
        <taxon>Flavobacteriales</taxon>
        <taxon>Flavobacteriaceae</taxon>
        <taxon>Myroides</taxon>
    </lineage>
</organism>
<dbReference type="Pfam" id="PF07715">
    <property type="entry name" value="Plug"/>
    <property type="match status" value="1"/>
</dbReference>
<proteinExistence type="inferred from homology"/>
<dbReference type="KEGG" id="mod:AS202_02810"/>
<dbReference type="PROSITE" id="PS52016">
    <property type="entry name" value="TONB_DEPENDENT_REC_3"/>
    <property type="match status" value="1"/>
</dbReference>
<sequence>MKKVRRNCHQICLIIGSVLLLQSNSLFASNVSTDALDSMTTESSSEQSSGSIVKGKVIDNLGLTLPGAVVQLSGSKHITSTDLDGNFTLSVPDTFLKGEIIISFMGFEEKKMIVSKGDFVNVTLVESSSMLNEVVVTALGIKREEKQLGFSQQTLNSEQLDNTRSNTWSDALKGKVAGMTMTSASSGPMNSTQIKLRGDRSLNADANGALVVVDGVIVNSTLWSSGAGDSYIGTDAPVDYGNGIADINPDDIESISVLKGPGAAALYGSRASNGVLMITTKSGKKDKGLGISFNSNVSFDVIQRWPKYQYEYGQGSGNSFDKEGNPYYSYGLSDDGANTGSTSSAFGPKFEGQYYYQYDPTTETQGAERTLWRPYKNNIKDFWRTGITTTNTLGLSGGSDKGDIRTTITHSKNEWIMPNTGFDRTTLSTKAKYNISDAVTLNANVSYTNRKSDNLPGTGYGNHTIGYFMIFQNPNVDLEWYRPIWKKDYNQTQQIHPFSSYIENPYLIAYETTNPVNTNTITGSLSTDITLAPKLKLMLRAALNSRNDKREQRRPYSTTKFGKGYFRTQQINFQEINTDVLLTYTDNDSDIFTYSGSIGGNMLDSKYHSVTSYVDGLVTPGVYMLANGINNPITNVLDDDYKVNSVYGMASVGYKNMVFLDGTIRNDWSSTLPKMNWSFLYSSLNASFVLNDIFRMPASIDYSKLRVSVAKVGNGTKPYQTLKYYSNSAFASSATSATTLHNGELKPEGTNSFEIGYEHKMFGNRLGLDVTVYETNTKNQIITVPLNYVTGYNKAVINGGDVRNRGIELMLSGTPIKTKDFSWNTSVNWAKNKNKILSLAEEFEGGDQQVLATSGTASIIAKVGGTTGDLYGYKFVRDDQGQIVYTDKGLPEQSKEIEYIGSAYADWTMGWTNTFKYKGFKFSFTIDGQYGGNVYSQSHHKMSEQGKLEHTLYGREQGYIIGDGVVRNGDGTFSPNTTKVDPASYYKEYYRRANLESNTFDASYIKLREVSFEYNFSKQILNKLRLKKLSVSVYGRNLAMLSNFPLFDPETAALNGGSMMPGVEMGQMPSPATYGFSIKLDI</sequence>
<dbReference type="SUPFAM" id="SSF49464">
    <property type="entry name" value="Carboxypeptidase regulatory domain-like"/>
    <property type="match status" value="1"/>
</dbReference>
<evidence type="ECO:0000256" key="6">
    <source>
        <dbReference type="ARBA" id="ARBA00023136"/>
    </source>
</evidence>
<evidence type="ECO:0000256" key="7">
    <source>
        <dbReference type="ARBA" id="ARBA00023237"/>
    </source>
</evidence>
<dbReference type="GO" id="GO:0044718">
    <property type="term" value="P:siderophore transmembrane transport"/>
    <property type="evidence" value="ECO:0007669"/>
    <property type="project" value="TreeGrafter"/>
</dbReference>
<dbReference type="GO" id="GO:0015344">
    <property type="term" value="F:siderophore uptake transmembrane transporter activity"/>
    <property type="evidence" value="ECO:0007669"/>
    <property type="project" value="TreeGrafter"/>
</dbReference>
<protein>
    <submittedName>
        <fullName evidence="9">SusC/RagA family TonB-linked outer membrane protein</fullName>
    </submittedName>
</protein>
<dbReference type="eggNOG" id="COG1629">
    <property type="taxonomic scope" value="Bacteria"/>
</dbReference>
<dbReference type="InterPro" id="IPR023997">
    <property type="entry name" value="TonB-dep_OMP_SusC/RagA_CS"/>
</dbReference>
<dbReference type="Gene3D" id="2.170.130.10">
    <property type="entry name" value="TonB-dependent receptor, plug domain"/>
    <property type="match status" value="1"/>
</dbReference>
<dbReference type="InterPro" id="IPR023996">
    <property type="entry name" value="TonB-dep_OMP_SusC/RagA"/>
</dbReference>
<dbReference type="Pfam" id="PF13715">
    <property type="entry name" value="CarbopepD_reg_2"/>
    <property type="match status" value="1"/>
</dbReference>
<dbReference type="InterPro" id="IPR037066">
    <property type="entry name" value="Plug_dom_sf"/>
</dbReference>
<evidence type="ECO:0000256" key="8">
    <source>
        <dbReference type="PROSITE-ProRule" id="PRU01360"/>
    </source>
</evidence>